<dbReference type="InterPro" id="IPR037275">
    <property type="entry name" value="Znf_CTCHY_sf"/>
</dbReference>
<dbReference type="InterPro" id="IPR001841">
    <property type="entry name" value="Znf_RING"/>
</dbReference>
<gene>
    <name evidence="9" type="ORF">FCC1311_011352</name>
</gene>
<feature type="domain" description="CTCHY-type" evidence="8">
    <location>
        <begin position="352"/>
        <end position="417"/>
    </location>
</feature>
<keyword evidence="10" id="KW-1185">Reference proteome</keyword>
<dbReference type="CDD" id="cd16464">
    <property type="entry name" value="RING-H2_Pirh2-like"/>
    <property type="match status" value="1"/>
</dbReference>
<dbReference type="InterPro" id="IPR037274">
    <property type="entry name" value="Znf_CHY_sf"/>
</dbReference>
<dbReference type="AlphaFoldDB" id="A0A2R5G555"/>
<feature type="region of interest" description="Disordered" evidence="5">
    <location>
        <begin position="1"/>
        <end position="135"/>
    </location>
</feature>
<dbReference type="Proteomes" id="UP000241890">
    <property type="component" value="Unassembled WGS sequence"/>
</dbReference>
<name>A0A2R5G555_9STRA</name>
<feature type="compositionally biased region" description="Basic and acidic residues" evidence="5">
    <location>
        <begin position="65"/>
        <end position="89"/>
    </location>
</feature>
<dbReference type="GO" id="GO:0005634">
    <property type="term" value="C:nucleus"/>
    <property type="evidence" value="ECO:0007669"/>
    <property type="project" value="TreeGrafter"/>
</dbReference>
<evidence type="ECO:0000259" key="6">
    <source>
        <dbReference type="PROSITE" id="PS50089"/>
    </source>
</evidence>
<accession>A0A2R5G555</accession>
<dbReference type="InterPro" id="IPR013083">
    <property type="entry name" value="Znf_RING/FYVE/PHD"/>
</dbReference>
<feature type="region of interest" description="Disordered" evidence="5">
    <location>
        <begin position="193"/>
        <end position="233"/>
    </location>
</feature>
<dbReference type="InterPro" id="IPR008913">
    <property type="entry name" value="Znf_CHY"/>
</dbReference>
<dbReference type="EMBL" id="BEYU01000009">
    <property type="protein sequence ID" value="GBG24918.1"/>
    <property type="molecule type" value="Genomic_DNA"/>
</dbReference>
<dbReference type="Pfam" id="PF05495">
    <property type="entry name" value="zf-CHY"/>
    <property type="match status" value="1"/>
</dbReference>
<dbReference type="Pfam" id="PF13639">
    <property type="entry name" value="zf-RING_2"/>
    <property type="match status" value="1"/>
</dbReference>
<dbReference type="Pfam" id="PF14599">
    <property type="entry name" value="zinc_ribbon_6"/>
    <property type="match status" value="1"/>
</dbReference>
<dbReference type="SUPFAM" id="SSF161245">
    <property type="entry name" value="Zinc hairpin stack"/>
    <property type="match status" value="1"/>
</dbReference>
<evidence type="ECO:0000256" key="1">
    <source>
        <dbReference type="ARBA" id="ARBA00022723"/>
    </source>
</evidence>
<evidence type="ECO:0000259" key="7">
    <source>
        <dbReference type="PROSITE" id="PS51266"/>
    </source>
</evidence>
<dbReference type="SUPFAM" id="SSF161219">
    <property type="entry name" value="CHY zinc finger-like"/>
    <property type="match status" value="1"/>
</dbReference>
<dbReference type="PROSITE" id="PS50089">
    <property type="entry name" value="ZF_RING_2"/>
    <property type="match status" value="1"/>
</dbReference>
<evidence type="ECO:0000313" key="10">
    <source>
        <dbReference type="Proteomes" id="UP000241890"/>
    </source>
</evidence>
<feature type="compositionally biased region" description="Basic residues" evidence="5">
    <location>
        <begin position="206"/>
        <end position="217"/>
    </location>
</feature>
<feature type="compositionally biased region" description="Acidic residues" evidence="5">
    <location>
        <begin position="257"/>
        <end position="267"/>
    </location>
</feature>
<dbReference type="GO" id="GO:0006511">
    <property type="term" value="P:ubiquitin-dependent protein catabolic process"/>
    <property type="evidence" value="ECO:0007669"/>
    <property type="project" value="TreeGrafter"/>
</dbReference>
<feature type="domain" description="CHY-type" evidence="7">
    <location>
        <begin position="283"/>
        <end position="350"/>
    </location>
</feature>
<evidence type="ECO:0000259" key="8">
    <source>
        <dbReference type="PROSITE" id="PS51270"/>
    </source>
</evidence>
<reference evidence="9 10" key="1">
    <citation type="submission" date="2017-12" db="EMBL/GenBank/DDBJ databases">
        <title>Sequencing, de novo assembly and annotation of complete genome of a new Thraustochytrid species, strain FCC1311.</title>
        <authorList>
            <person name="Sedici K."/>
            <person name="Godart F."/>
            <person name="Aiese Cigliano R."/>
            <person name="Sanseverino W."/>
            <person name="Barakat M."/>
            <person name="Ortet P."/>
            <person name="Marechal E."/>
            <person name="Cagnac O."/>
            <person name="Amato A."/>
        </authorList>
    </citation>
    <scope>NUCLEOTIDE SEQUENCE [LARGE SCALE GENOMIC DNA]</scope>
</reference>
<evidence type="ECO:0000313" key="9">
    <source>
        <dbReference type="EMBL" id="GBG24918.1"/>
    </source>
</evidence>
<dbReference type="PROSITE" id="PS51270">
    <property type="entry name" value="ZF_CTCHY"/>
    <property type="match status" value="1"/>
</dbReference>
<keyword evidence="1" id="KW-0479">Metal-binding</keyword>
<feature type="compositionally biased region" description="Basic residues" evidence="5">
    <location>
        <begin position="97"/>
        <end position="123"/>
    </location>
</feature>
<evidence type="ECO:0000256" key="4">
    <source>
        <dbReference type="PROSITE-ProRule" id="PRU00601"/>
    </source>
</evidence>
<dbReference type="Gene3D" id="2.20.28.10">
    <property type="match status" value="1"/>
</dbReference>
<dbReference type="PANTHER" id="PTHR21319:SF0">
    <property type="entry name" value="AND RING FINGER DOMAIN PROTEIN, PUTATIVE (AFU_ORTHOLOGUE AFUA_1G08900)-RELATED"/>
    <property type="match status" value="1"/>
</dbReference>
<dbReference type="InParanoid" id="A0A2R5G555"/>
<sequence length="545" mass="62018">MLRRNGSGRSGGGAAELASRLSATRLRSIGSLTRLRRRNSRSSNSPNNDGASSATETRRLARAPSEIEHGDLDNSVADETKSPDSRVEEEMPSQASQHHHSHHHHNHHHHNHHHHHHHHPPHHHQGDGAQNAGNTDDEIEKRRLKPVNSASGMSQEDLRRTIRDIQMDTSLTSAERAKRIQELMTFSWRKSQKDLHAAKESESMRRRASTKSMRRMRNTNNNVPPGHVPRTQSSYFASDGRLAQLRQEERGNQSGEVDSDLGDDDEEVAPLDENDLLKSYHDEENNILGCEHYQRKCMISAPCCNEFFACRFCHNEEMDHEIDRYAVDRVRCMMCSKEQPVAKACVDCGLEFARYYCEPCKFYDDKEGKAIYHCPKCNICRIGEGLGIDYFHCDKCNACMSITLREHKCVERSLESDCPVCHEYMFTSTTPVMFLNCGHCMHVVCYESYTASNYTCPLCSKSLGDMSAYFRRIDQLLKDEKMPAEYAGLRSRIFCSDCETRSIAPYHFVYHKCNDCGSYNTKVLEQLPKEDEEEAAAAVTAAAQS</sequence>
<evidence type="ECO:0000256" key="5">
    <source>
        <dbReference type="SAM" id="MobiDB-lite"/>
    </source>
</evidence>
<dbReference type="InterPro" id="IPR039512">
    <property type="entry name" value="RCHY1_zinc-ribbon"/>
</dbReference>
<dbReference type="GO" id="GO:0008270">
    <property type="term" value="F:zinc ion binding"/>
    <property type="evidence" value="ECO:0007669"/>
    <property type="project" value="UniProtKB-KW"/>
</dbReference>
<evidence type="ECO:0000256" key="2">
    <source>
        <dbReference type="ARBA" id="ARBA00022771"/>
    </source>
</evidence>
<keyword evidence="2 4" id="KW-0863">Zinc-finger</keyword>
<dbReference type="GO" id="GO:0016567">
    <property type="term" value="P:protein ubiquitination"/>
    <property type="evidence" value="ECO:0007669"/>
    <property type="project" value="TreeGrafter"/>
</dbReference>
<evidence type="ECO:0000256" key="3">
    <source>
        <dbReference type="ARBA" id="ARBA00022833"/>
    </source>
</evidence>
<dbReference type="SMART" id="SM00184">
    <property type="entry name" value="RING"/>
    <property type="match status" value="1"/>
</dbReference>
<dbReference type="PROSITE" id="PS51266">
    <property type="entry name" value="ZF_CHY"/>
    <property type="match status" value="1"/>
</dbReference>
<feature type="domain" description="RING-type" evidence="6">
    <location>
        <begin position="418"/>
        <end position="460"/>
    </location>
</feature>
<dbReference type="GO" id="GO:0061630">
    <property type="term" value="F:ubiquitin protein ligase activity"/>
    <property type="evidence" value="ECO:0007669"/>
    <property type="project" value="TreeGrafter"/>
</dbReference>
<feature type="compositionally biased region" description="Basic and acidic residues" evidence="5">
    <location>
        <begin position="193"/>
        <end position="205"/>
    </location>
</feature>
<protein>
    <submittedName>
        <fullName evidence="9">Zinc finger protein BRUTUS</fullName>
    </submittedName>
</protein>
<dbReference type="PANTHER" id="PTHR21319">
    <property type="entry name" value="RING FINGER AND CHY ZINC FINGER DOMAIN-CONTAINING PROTEIN 1"/>
    <property type="match status" value="1"/>
</dbReference>
<dbReference type="InterPro" id="IPR017921">
    <property type="entry name" value="Znf_CTCHY"/>
</dbReference>
<proteinExistence type="predicted"/>
<dbReference type="Gene3D" id="3.30.40.10">
    <property type="entry name" value="Zinc/RING finger domain, C3HC4 (zinc finger)"/>
    <property type="match status" value="1"/>
</dbReference>
<comment type="caution">
    <text evidence="9">The sequence shown here is derived from an EMBL/GenBank/DDBJ whole genome shotgun (WGS) entry which is preliminary data.</text>
</comment>
<organism evidence="9 10">
    <name type="scientific">Hondaea fermentalgiana</name>
    <dbReference type="NCBI Taxonomy" id="2315210"/>
    <lineage>
        <taxon>Eukaryota</taxon>
        <taxon>Sar</taxon>
        <taxon>Stramenopiles</taxon>
        <taxon>Bigyra</taxon>
        <taxon>Labyrinthulomycetes</taxon>
        <taxon>Thraustochytrida</taxon>
        <taxon>Thraustochytriidae</taxon>
        <taxon>Hondaea</taxon>
    </lineage>
</organism>
<feature type="region of interest" description="Disordered" evidence="5">
    <location>
        <begin position="247"/>
        <end position="267"/>
    </location>
</feature>
<keyword evidence="3" id="KW-0862">Zinc</keyword>
<dbReference type="SUPFAM" id="SSF57850">
    <property type="entry name" value="RING/U-box"/>
    <property type="match status" value="1"/>
</dbReference>
<dbReference type="OrthoDB" id="411372at2759"/>